<sequence>MGERLIKRFEVKLGAVLRQAHKESGGAPALGSSSTDFCTSQGFANRASLLQDIANFVERSQGCAPGRAGRACLSSAGNFCARACVNPNTFNK</sequence>
<dbReference type="EMBL" id="OW152819">
    <property type="protein sequence ID" value="CAH2073861.1"/>
    <property type="molecule type" value="Genomic_DNA"/>
</dbReference>
<name>A0ABN8J3R6_9NEOP</name>
<keyword evidence="2" id="KW-1185">Reference proteome</keyword>
<protein>
    <submittedName>
        <fullName evidence="1">Uncharacterized protein</fullName>
    </submittedName>
</protein>
<organism evidence="1 2">
    <name type="scientific">Iphiclides podalirius</name>
    <name type="common">scarce swallowtail</name>
    <dbReference type="NCBI Taxonomy" id="110791"/>
    <lineage>
        <taxon>Eukaryota</taxon>
        <taxon>Metazoa</taxon>
        <taxon>Ecdysozoa</taxon>
        <taxon>Arthropoda</taxon>
        <taxon>Hexapoda</taxon>
        <taxon>Insecta</taxon>
        <taxon>Pterygota</taxon>
        <taxon>Neoptera</taxon>
        <taxon>Endopterygota</taxon>
        <taxon>Lepidoptera</taxon>
        <taxon>Glossata</taxon>
        <taxon>Ditrysia</taxon>
        <taxon>Papilionoidea</taxon>
        <taxon>Papilionidae</taxon>
        <taxon>Papilioninae</taxon>
        <taxon>Iphiclides</taxon>
    </lineage>
</organism>
<evidence type="ECO:0000313" key="2">
    <source>
        <dbReference type="Proteomes" id="UP000837857"/>
    </source>
</evidence>
<feature type="non-terminal residue" evidence="1">
    <location>
        <position position="92"/>
    </location>
</feature>
<proteinExistence type="predicted"/>
<dbReference type="Proteomes" id="UP000837857">
    <property type="component" value="Chromosome 7"/>
</dbReference>
<accession>A0ABN8J3R6</accession>
<evidence type="ECO:0000313" key="1">
    <source>
        <dbReference type="EMBL" id="CAH2073861.1"/>
    </source>
</evidence>
<reference evidence="1" key="1">
    <citation type="submission" date="2022-03" db="EMBL/GenBank/DDBJ databases">
        <authorList>
            <person name="Martin H S."/>
        </authorList>
    </citation>
    <scope>NUCLEOTIDE SEQUENCE</scope>
</reference>
<gene>
    <name evidence="1" type="ORF">IPOD504_LOCUS15823</name>
</gene>